<dbReference type="Pfam" id="PF12833">
    <property type="entry name" value="HTH_18"/>
    <property type="match status" value="1"/>
</dbReference>
<keyword evidence="2" id="KW-0238">DNA-binding</keyword>
<keyword evidence="3" id="KW-0804">Transcription</keyword>
<dbReference type="PROSITE" id="PS01124">
    <property type="entry name" value="HTH_ARAC_FAMILY_2"/>
    <property type="match status" value="1"/>
</dbReference>
<name>A0AAP8NPA7_9BACT</name>
<dbReference type="Gene3D" id="1.10.10.60">
    <property type="entry name" value="Homeodomain-like"/>
    <property type="match status" value="2"/>
</dbReference>
<dbReference type="InterPro" id="IPR009057">
    <property type="entry name" value="Homeodomain-like_sf"/>
</dbReference>
<comment type="caution">
    <text evidence="5">The sequence shown here is derived from an EMBL/GenBank/DDBJ whole genome shotgun (WGS) entry which is preliminary data.</text>
</comment>
<dbReference type="InterPro" id="IPR020449">
    <property type="entry name" value="Tscrpt_reg_AraC-type_HTH"/>
</dbReference>
<organism evidence="5 6">
    <name type="scientific">Akkermansia muciniphila</name>
    <dbReference type="NCBI Taxonomy" id="239935"/>
    <lineage>
        <taxon>Bacteria</taxon>
        <taxon>Pseudomonadati</taxon>
        <taxon>Verrucomicrobiota</taxon>
        <taxon>Verrucomicrobiia</taxon>
        <taxon>Verrucomicrobiales</taxon>
        <taxon>Akkermansiaceae</taxon>
        <taxon>Akkermansia</taxon>
    </lineage>
</organism>
<dbReference type="PANTHER" id="PTHR43280">
    <property type="entry name" value="ARAC-FAMILY TRANSCRIPTIONAL REGULATOR"/>
    <property type="match status" value="1"/>
</dbReference>
<evidence type="ECO:0000313" key="6">
    <source>
        <dbReference type="Proteomes" id="UP000235914"/>
    </source>
</evidence>
<proteinExistence type="predicted"/>
<protein>
    <submittedName>
        <fullName evidence="5">AraC family transcriptional regulator</fullName>
    </submittedName>
</protein>
<gene>
    <name evidence="5" type="ORF">CXU09_02875</name>
</gene>
<dbReference type="AlphaFoldDB" id="A0AAP8NPA7"/>
<evidence type="ECO:0000313" key="5">
    <source>
        <dbReference type="EMBL" id="PNC58013.1"/>
    </source>
</evidence>
<dbReference type="PANTHER" id="PTHR43280:SF28">
    <property type="entry name" value="HTH-TYPE TRANSCRIPTIONAL ACTIVATOR RHAS"/>
    <property type="match status" value="1"/>
</dbReference>
<sequence length="302" mass="34889">MKNRQNIEFQMGSREESLPGFSSDFPYIASRAELDKYPGQFVPWHWHQAVELFFIESGSLEYYTPVGTVFFPSGSGGMVNSNVLHRTRTASAYGKNVQLLHIFDVSLLDGGQGSRIGQKYIFPVVSDSELELISFSPANPREEKILELIRGSFQLSECEFGYEMKLRNALAEIWMMIFAQFPFSHKGKECNKKDDKIKQMMAYVHEHYSGKIAVQELAAAAFLSERECFRTFRDCLHMTPVEYIRSYRLQIACRMLADVRIPITDVGYSCGLGSSSYFGKIFREYFYCTPSEYRKKWRNRDI</sequence>
<evidence type="ECO:0000256" key="3">
    <source>
        <dbReference type="ARBA" id="ARBA00023163"/>
    </source>
</evidence>
<dbReference type="EMBL" id="PJKN01000001">
    <property type="protein sequence ID" value="PNC58013.1"/>
    <property type="molecule type" value="Genomic_DNA"/>
</dbReference>
<evidence type="ECO:0000259" key="4">
    <source>
        <dbReference type="PROSITE" id="PS01124"/>
    </source>
</evidence>
<dbReference type="Proteomes" id="UP000235914">
    <property type="component" value="Unassembled WGS sequence"/>
</dbReference>
<dbReference type="Gene3D" id="2.60.120.10">
    <property type="entry name" value="Jelly Rolls"/>
    <property type="match status" value="1"/>
</dbReference>
<dbReference type="SMART" id="SM00342">
    <property type="entry name" value="HTH_ARAC"/>
    <property type="match status" value="1"/>
</dbReference>
<dbReference type="InterPro" id="IPR018060">
    <property type="entry name" value="HTH_AraC"/>
</dbReference>
<evidence type="ECO:0000256" key="1">
    <source>
        <dbReference type="ARBA" id="ARBA00023015"/>
    </source>
</evidence>
<dbReference type="SUPFAM" id="SSF46689">
    <property type="entry name" value="Homeodomain-like"/>
    <property type="match status" value="2"/>
</dbReference>
<dbReference type="RefSeq" id="WP_102735291.1">
    <property type="nucleotide sequence ID" value="NZ_PJKN01000001.1"/>
</dbReference>
<feature type="domain" description="HTH araC/xylS-type" evidence="4">
    <location>
        <begin position="198"/>
        <end position="296"/>
    </location>
</feature>
<dbReference type="InterPro" id="IPR014710">
    <property type="entry name" value="RmlC-like_jellyroll"/>
</dbReference>
<dbReference type="GO" id="GO:0043565">
    <property type="term" value="F:sequence-specific DNA binding"/>
    <property type="evidence" value="ECO:0007669"/>
    <property type="project" value="InterPro"/>
</dbReference>
<dbReference type="SUPFAM" id="SSF51182">
    <property type="entry name" value="RmlC-like cupins"/>
    <property type="match status" value="1"/>
</dbReference>
<dbReference type="PRINTS" id="PR00032">
    <property type="entry name" value="HTHARAC"/>
</dbReference>
<dbReference type="GO" id="GO:0003700">
    <property type="term" value="F:DNA-binding transcription factor activity"/>
    <property type="evidence" value="ECO:0007669"/>
    <property type="project" value="InterPro"/>
</dbReference>
<accession>A0AAP8NPA7</accession>
<keyword evidence="1" id="KW-0805">Transcription regulation</keyword>
<evidence type="ECO:0000256" key="2">
    <source>
        <dbReference type="ARBA" id="ARBA00023125"/>
    </source>
</evidence>
<reference evidence="5 6" key="1">
    <citation type="journal article" date="2017" name="BMC Genomics">
        <title>Genome sequencing of 39 Akkermansia muciniphila isolates reveals its population structure, genomic and functional diverisity, and global distribution in mammalian gut microbiotas.</title>
        <authorList>
            <person name="Guo X."/>
            <person name="Li S."/>
            <person name="Zhang J."/>
            <person name="Wu F."/>
            <person name="Li X."/>
            <person name="Wu D."/>
            <person name="Zhang M."/>
            <person name="Ou Z."/>
            <person name="Jie Z."/>
            <person name="Yan Q."/>
            <person name="Li P."/>
            <person name="Yi J."/>
            <person name="Peng Y."/>
        </authorList>
    </citation>
    <scope>NUCLEOTIDE SEQUENCE [LARGE SCALE GENOMIC DNA]</scope>
    <source>
        <strain evidence="5 6">GP43</strain>
    </source>
</reference>
<dbReference type="InterPro" id="IPR011051">
    <property type="entry name" value="RmlC_Cupin_sf"/>
</dbReference>